<organism evidence="1">
    <name type="scientific">Gongylonema pulchrum</name>
    <dbReference type="NCBI Taxonomy" id="637853"/>
    <lineage>
        <taxon>Eukaryota</taxon>
        <taxon>Metazoa</taxon>
        <taxon>Ecdysozoa</taxon>
        <taxon>Nematoda</taxon>
        <taxon>Chromadorea</taxon>
        <taxon>Rhabditida</taxon>
        <taxon>Spirurina</taxon>
        <taxon>Spiruromorpha</taxon>
        <taxon>Spiruroidea</taxon>
        <taxon>Gongylonematidae</taxon>
        <taxon>Gongylonema</taxon>
    </lineage>
</organism>
<name>A0A183ECB2_9BILA</name>
<protein>
    <submittedName>
        <fullName evidence="1">DUF3730 domain-containing protein</fullName>
    </submittedName>
</protein>
<dbReference type="AlphaFoldDB" id="A0A183ECB2"/>
<dbReference type="WBParaSite" id="GPUH_0001862801-mRNA-1">
    <property type="protein sequence ID" value="GPUH_0001862801-mRNA-1"/>
    <property type="gene ID" value="GPUH_0001862801"/>
</dbReference>
<reference evidence="1" key="1">
    <citation type="submission" date="2016-06" db="UniProtKB">
        <authorList>
            <consortium name="WormBaseParasite"/>
        </authorList>
    </citation>
    <scope>IDENTIFICATION</scope>
</reference>
<evidence type="ECO:0000313" key="1">
    <source>
        <dbReference type="WBParaSite" id="GPUH_0001862801-mRNA-1"/>
    </source>
</evidence>
<proteinExistence type="predicted"/>
<accession>A0A183ECB2</accession>
<sequence length="263" mass="29876">LMRHENSGDNEVRRFVVDMLITHLLNTRQLQLLKSLLDGVLKNATAGKAYPYHEVKNIILDSSVYSKSLIPACTLLRVLFSPTSKAGSNYQYQKAVQIIRAAIISGSVKKVKVMCEIWSKDERVILRKADKDDLCQILDRNNEQMKKTFTDTDEKPATKPNTTNVKNVGGELQRALSSGDLEKAKQIWLTGSEHILAALGLVLAEKLYFAKMVDDFRSTVLKLKQLHGDLSYHAMIAVCFFFFPPDFLWKRTGVFRKSLGRRR</sequence>